<feature type="non-terminal residue" evidence="3">
    <location>
        <position position="1"/>
    </location>
</feature>
<dbReference type="InterPro" id="IPR001584">
    <property type="entry name" value="Integrase_cat-core"/>
</dbReference>
<dbReference type="SUPFAM" id="SSF56672">
    <property type="entry name" value="DNA/RNA polymerases"/>
    <property type="match status" value="1"/>
</dbReference>
<keyword evidence="4" id="KW-1185">Reference proteome</keyword>
<sequence length="1699" mass="192726">TSLTNFVKFVDNFKLVKEPTSVEIINLGDRLARIQDVYSQFLDIQNEIEAIVSEENLDEQYLERTNFEDKYFQYVSIAKNILPSDDNHSIKHSSRHSSQASPTSERSVSSSERRSEKIAVKLPDIPLPTFDGSFECWLEFRDTFDSLINKNDELSEIQKYHYLRASLAGKAAELIKSIEFSQSGYSVAWNALVERFNNQKLLIHNHLKSIFSLDAITKESSSKIRCLVDDLSKHLNSIKQLNQDTSNWDTLLIFMLGSKLDNRTAMEWERISSSHITPSLDDFLNFLKQRADILETIEYKSSSRKPERSDKRETRSFVAGFACYYCGDSHAIYTCEKFANLSLDDKNKVVTSKKLCVNCLRDNHAGKRCKMGPCRKCKKWHNSLLHSDTTSQSSNKSDEQSQKPISSKSEQSTVALGFSPNQGYVFLSTARVKLYDKQGQVQYARVLLDSGSQSSFISQKMCKVLGLKVNDADLSVVGIANKSSKITRKCQLEIHSLNSKFKATLTCFILPEVTSISAPNSLNLRSLNIPGHLELADPDFLTPGPVDILIGADLFWDILSDKTFSCGKNLPVLRETKLGWILGGTIGCPGNLKTVSCYLASNIDLQRALTKFWEIEEVGFSKILSKEEVECEKIFSETTRKDEHGRFIVKLPLKQSADSLGSSREQAEKRFYSTERKLSKNPNLRELYVSFMDEYKSLEHMSLISDDLDGSAVEYFMLHHGVLREDSLTTRLRVVFDASAPSSNGLSLNNIQLIGPVLQDDLMSILLRFRKHSYVISADITKMYRQVLVDPEQRKLQKILWRSSPDEELKAYELNTVTYGQASASYLAIRCLFELASECDESNPEIAEIIRHDFYVDDLLTGTSSIEHAKAICNEIADILKSGCFELRKWYSNKPEILESFRGSDVSCKVLEFAPNEQAKTLGLNWSCQNDALVYNVGKIEIPHQCSKRTVLSITSRIFDPLGLLSPCIVISKIFMQKLWSTKLSWDDELPHPFRVEWDRFVNDLPSINALEIRRQVIGDDSIRIELHGFADSSEKAYGACLYVRSTDKNDQVSVYLLCAKSKVAPVKTLTIPKLELCAALLLARLVSKAIESFKLTFSQCILWSDSTITLAWLKTSPNLLKVFVSNRVAEIQALTEHCDWRYVPTRENPADLVSRGLYPHEIISSDMWWHGPAFLNSPETEWPTSPSKVSHVPELKPPQISSLPSVNEIEHFDFERFPSFQRLQRATAYILRFKDNCLRQKDERNIGPLLVPELRSALTHLIKAAQRQSFPCEITEITELGSLKSKSKISNLNPFIDKLGILRVGGRLRDSTFPYDKKYPIILHAKHNFTKLFFEYKHRMLMHPGPQLLLASIREEYWPISGRNLARSIGKKCLKCFKFNPSIVQPIMGNLPKDRVTPASPFHTTSIDYAGPFLTKRSRRTVEKVYIGVFVCCVTKAVHLELITSLSSNAFLQALRRFVSRRGKPSKIISDNGTTFVGASRELGKFLIHNESDLINITATEGIEWSFLPPYSPHFGGLHEAAVKSVKRHLKRVLANTPLSFEEFSTILCQIEAILNSRPLCPLSSDPEDFTPLTPAHFLTGRPLVAVPDQSYEDVKVNRLTRFQLQQQICQSFWRRWERDYVAELQKRQKWTSSQGNLSEGALVLLLEDNSPPTKWKMGRIIQLHPGTDGVSRVASIKTSSGIVKRNFSKICPLPIDV</sequence>
<dbReference type="Pfam" id="PF03564">
    <property type="entry name" value="DUF1759"/>
    <property type="match status" value="1"/>
</dbReference>
<dbReference type="Pfam" id="PF00665">
    <property type="entry name" value="rve"/>
    <property type="match status" value="1"/>
</dbReference>
<dbReference type="OrthoDB" id="6761177at2759"/>
<reference evidence="3 4" key="1">
    <citation type="submission" date="2019-01" db="EMBL/GenBank/DDBJ databases">
        <authorList>
            <person name="Sayadi A."/>
        </authorList>
    </citation>
    <scope>NUCLEOTIDE SEQUENCE [LARGE SCALE GENOMIC DNA]</scope>
</reference>
<accession>A0A653BU93</accession>
<dbReference type="GO" id="GO:0003676">
    <property type="term" value="F:nucleic acid binding"/>
    <property type="evidence" value="ECO:0007669"/>
    <property type="project" value="InterPro"/>
</dbReference>
<dbReference type="Proteomes" id="UP000410492">
    <property type="component" value="Unassembled WGS sequence"/>
</dbReference>
<evidence type="ECO:0000313" key="3">
    <source>
        <dbReference type="EMBL" id="VEN38881.1"/>
    </source>
</evidence>
<dbReference type="Pfam" id="PF18701">
    <property type="entry name" value="DUF5641"/>
    <property type="match status" value="1"/>
</dbReference>
<dbReference type="InterPro" id="IPR005312">
    <property type="entry name" value="DUF1759"/>
</dbReference>
<gene>
    <name evidence="3" type="ORF">CALMAC_LOCUS3618</name>
</gene>
<dbReference type="PANTHER" id="PTHR47331">
    <property type="entry name" value="PHD-TYPE DOMAIN-CONTAINING PROTEIN"/>
    <property type="match status" value="1"/>
</dbReference>
<protein>
    <recommendedName>
        <fullName evidence="2">Integrase catalytic domain-containing protein</fullName>
    </recommendedName>
</protein>
<dbReference type="InterPro" id="IPR040676">
    <property type="entry name" value="DUF5641"/>
</dbReference>
<dbReference type="GO" id="GO:0042575">
    <property type="term" value="C:DNA polymerase complex"/>
    <property type="evidence" value="ECO:0007669"/>
    <property type="project" value="UniProtKB-ARBA"/>
</dbReference>
<evidence type="ECO:0000313" key="4">
    <source>
        <dbReference type="Proteomes" id="UP000410492"/>
    </source>
</evidence>
<feature type="compositionally biased region" description="Polar residues" evidence="1">
    <location>
        <begin position="386"/>
        <end position="395"/>
    </location>
</feature>
<dbReference type="GO" id="GO:0071897">
    <property type="term" value="P:DNA biosynthetic process"/>
    <property type="evidence" value="ECO:0007669"/>
    <property type="project" value="UniProtKB-ARBA"/>
</dbReference>
<dbReference type="PANTHER" id="PTHR47331:SF1">
    <property type="entry name" value="GAG-LIKE PROTEIN"/>
    <property type="match status" value="1"/>
</dbReference>
<dbReference type="InterPro" id="IPR008042">
    <property type="entry name" value="Retrotrans_Pao"/>
</dbReference>
<dbReference type="Gene3D" id="2.40.70.10">
    <property type="entry name" value="Acid Proteases"/>
    <property type="match status" value="1"/>
</dbReference>
<feature type="region of interest" description="Disordered" evidence="1">
    <location>
        <begin position="86"/>
        <end position="115"/>
    </location>
</feature>
<dbReference type="CDD" id="cd01644">
    <property type="entry name" value="RT_pepA17"/>
    <property type="match status" value="1"/>
</dbReference>
<name>A0A653BU93_CALMS</name>
<feature type="domain" description="Integrase catalytic" evidence="2">
    <location>
        <begin position="1398"/>
        <end position="1584"/>
    </location>
</feature>
<dbReference type="InterPro" id="IPR012337">
    <property type="entry name" value="RNaseH-like_sf"/>
</dbReference>
<feature type="region of interest" description="Disordered" evidence="1">
    <location>
        <begin position="386"/>
        <end position="412"/>
    </location>
</feature>
<dbReference type="InterPro" id="IPR043502">
    <property type="entry name" value="DNA/RNA_pol_sf"/>
</dbReference>
<dbReference type="GO" id="GO:0015074">
    <property type="term" value="P:DNA integration"/>
    <property type="evidence" value="ECO:0007669"/>
    <property type="project" value="InterPro"/>
</dbReference>
<evidence type="ECO:0000259" key="2">
    <source>
        <dbReference type="PROSITE" id="PS50994"/>
    </source>
</evidence>
<dbReference type="Pfam" id="PF05380">
    <property type="entry name" value="Peptidase_A17"/>
    <property type="match status" value="1"/>
</dbReference>
<dbReference type="CDD" id="cd00303">
    <property type="entry name" value="retropepsin_like"/>
    <property type="match status" value="1"/>
</dbReference>
<organism evidence="3 4">
    <name type="scientific">Callosobruchus maculatus</name>
    <name type="common">Southern cowpea weevil</name>
    <name type="synonym">Pulse bruchid</name>
    <dbReference type="NCBI Taxonomy" id="64391"/>
    <lineage>
        <taxon>Eukaryota</taxon>
        <taxon>Metazoa</taxon>
        <taxon>Ecdysozoa</taxon>
        <taxon>Arthropoda</taxon>
        <taxon>Hexapoda</taxon>
        <taxon>Insecta</taxon>
        <taxon>Pterygota</taxon>
        <taxon>Neoptera</taxon>
        <taxon>Endopterygota</taxon>
        <taxon>Coleoptera</taxon>
        <taxon>Polyphaga</taxon>
        <taxon>Cucujiformia</taxon>
        <taxon>Chrysomeloidea</taxon>
        <taxon>Chrysomelidae</taxon>
        <taxon>Bruchinae</taxon>
        <taxon>Bruchini</taxon>
        <taxon>Callosobruchus</taxon>
    </lineage>
</organism>
<dbReference type="SUPFAM" id="SSF53098">
    <property type="entry name" value="Ribonuclease H-like"/>
    <property type="match status" value="1"/>
</dbReference>
<feature type="compositionally biased region" description="Polar residues" evidence="1">
    <location>
        <begin position="402"/>
        <end position="412"/>
    </location>
</feature>
<evidence type="ECO:0000256" key="1">
    <source>
        <dbReference type="SAM" id="MobiDB-lite"/>
    </source>
</evidence>
<proteinExistence type="predicted"/>
<dbReference type="EMBL" id="CAACVG010005034">
    <property type="protein sequence ID" value="VEN38881.1"/>
    <property type="molecule type" value="Genomic_DNA"/>
</dbReference>
<dbReference type="Gene3D" id="3.30.420.10">
    <property type="entry name" value="Ribonuclease H-like superfamily/Ribonuclease H"/>
    <property type="match status" value="1"/>
</dbReference>
<dbReference type="PROSITE" id="PS50994">
    <property type="entry name" value="INTEGRASE"/>
    <property type="match status" value="1"/>
</dbReference>
<dbReference type="InterPro" id="IPR021109">
    <property type="entry name" value="Peptidase_aspartic_dom_sf"/>
</dbReference>
<dbReference type="InterPro" id="IPR036397">
    <property type="entry name" value="RNaseH_sf"/>
</dbReference>